<feature type="domain" description="Thiamine pyrophosphate enzyme TPP-binding" evidence="5">
    <location>
        <begin position="280"/>
        <end position="384"/>
    </location>
</feature>
<proteinExistence type="inferred from homology"/>
<dbReference type="InterPro" id="IPR012000">
    <property type="entry name" value="Thiamin_PyroP_enz_cen_dom"/>
</dbReference>
<name>A0A382MA07_9ZZZZ</name>
<sequence>VDRGRGTVHDVPDQLGMLKSVSKAAYRVRSPENIVGILSQAATQALTPPTGPVSVEIPIDIQRTYVPRPAGLTDFKLPLCPPVQPDSRGLDELSEMAATAKRPMLWLGNGAKHAGPEVKRFADMGFGIVTSLAGRGVISEEHPLVLGCLKDTPQAEEFYQTVDLLIIAGSRVRGHETREFDLRLPSRRIQIDIDPSANGRTYSTDLFLCADAKLALSGLAQRLEGKLQIENNFTEEFKSLKHKAMTAYKSSLGPYGSFPERLRAVTPKDVLWVRDITLNNSTWGNRIFPVYGPRDSVYALGAGIGLGIAHGIGAAIAAPNRKVLCMCGDGGFFMGFAEFWTAAQEEADLVFLIMNDGGYGVIKHIQDTFHDGRHYFSDFANPNLEGCA</sequence>
<reference evidence="6" key="1">
    <citation type="submission" date="2018-05" db="EMBL/GenBank/DDBJ databases">
        <authorList>
            <person name="Lanie J.A."/>
            <person name="Ng W.-L."/>
            <person name="Kazmierczak K.M."/>
            <person name="Andrzejewski T.M."/>
            <person name="Davidsen T.M."/>
            <person name="Wayne K.J."/>
            <person name="Tettelin H."/>
            <person name="Glass J.I."/>
            <person name="Rusch D."/>
            <person name="Podicherti R."/>
            <person name="Tsui H.-C.T."/>
            <person name="Winkler M.E."/>
        </authorList>
    </citation>
    <scope>NUCLEOTIDE SEQUENCE</scope>
</reference>
<evidence type="ECO:0000256" key="2">
    <source>
        <dbReference type="ARBA" id="ARBA00007812"/>
    </source>
</evidence>
<dbReference type="InterPro" id="IPR045229">
    <property type="entry name" value="TPP_enz"/>
</dbReference>
<dbReference type="Pfam" id="PF00205">
    <property type="entry name" value="TPP_enzyme_M"/>
    <property type="match status" value="1"/>
</dbReference>
<dbReference type="Gene3D" id="3.40.50.1220">
    <property type="entry name" value="TPP-binding domain"/>
    <property type="match status" value="1"/>
</dbReference>
<dbReference type="EMBL" id="UINC01091598">
    <property type="protein sequence ID" value="SVC44497.1"/>
    <property type="molecule type" value="Genomic_DNA"/>
</dbReference>
<comment type="cofactor">
    <cofactor evidence="1">
        <name>thiamine diphosphate</name>
        <dbReference type="ChEBI" id="CHEBI:58937"/>
    </cofactor>
</comment>
<dbReference type="PANTHER" id="PTHR18968:SF13">
    <property type="entry name" value="ACETOLACTATE SYNTHASE CATALYTIC SUBUNIT, MITOCHONDRIAL"/>
    <property type="match status" value="1"/>
</dbReference>
<dbReference type="Gene3D" id="3.40.50.970">
    <property type="match status" value="2"/>
</dbReference>
<evidence type="ECO:0000259" key="5">
    <source>
        <dbReference type="Pfam" id="PF02775"/>
    </source>
</evidence>
<dbReference type="GO" id="GO:0030976">
    <property type="term" value="F:thiamine pyrophosphate binding"/>
    <property type="evidence" value="ECO:0007669"/>
    <property type="project" value="InterPro"/>
</dbReference>
<evidence type="ECO:0000259" key="4">
    <source>
        <dbReference type="Pfam" id="PF00205"/>
    </source>
</evidence>
<dbReference type="GO" id="GO:0009097">
    <property type="term" value="P:isoleucine biosynthetic process"/>
    <property type="evidence" value="ECO:0007669"/>
    <property type="project" value="TreeGrafter"/>
</dbReference>
<evidence type="ECO:0000256" key="1">
    <source>
        <dbReference type="ARBA" id="ARBA00001964"/>
    </source>
</evidence>
<dbReference type="InterPro" id="IPR029035">
    <property type="entry name" value="DHS-like_NAD/FAD-binding_dom"/>
</dbReference>
<keyword evidence="3" id="KW-0786">Thiamine pyrophosphate</keyword>
<dbReference type="GO" id="GO:0000287">
    <property type="term" value="F:magnesium ion binding"/>
    <property type="evidence" value="ECO:0007669"/>
    <property type="project" value="InterPro"/>
</dbReference>
<evidence type="ECO:0008006" key="7">
    <source>
        <dbReference type="Google" id="ProtNLM"/>
    </source>
</evidence>
<dbReference type="SUPFAM" id="SSF52467">
    <property type="entry name" value="DHS-like NAD/FAD-binding domain"/>
    <property type="match status" value="1"/>
</dbReference>
<evidence type="ECO:0000256" key="3">
    <source>
        <dbReference type="ARBA" id="ARBA00023052"/>
    </source>
</evidence>
<dbReference type="PROSITE" id="PS00187">
    <property type="entry name" value="TPP_ENZYMES"/>
    <property type="match status" value="1"/>
</dbReference>
<dbReference type="AlphaFoldDB" id="A0A382MA07"/>
<dbReference type="InterPro" id="IPR000399">
    <property type="entry name" value="TPP-bd_CS"/>
</dbReference>
<dbReference type="InterPro" id="IPR011766">
    <property type="entry name" value="TPP_enzyme_TPP-bd"/>
</dbReference>
<protein>
    <recommendedName>
        <fullName evidence="7">Thiamine pyrophosphate enzyme TPP-binding domain-containing protein</fullName>
    </recommendedName>
</protein>
<dbReference type="Pfam" id="PF02775">
    <property type="entry name" value="TPP_enzyme_C"/>
    <property type="match status" value="1"/>
</dbReference>
<accession>A0A382MA07</accession>
<dbReference type="InterPro" id="IPR029061">
    <property type="entry name" value="THDP-binding"/>
</dbReference>
<dbReference type="GO" id="GO:0003984">
    <property type="term" value="F:acetolactate synthase activity"/>
    <property type="evidence" value="ECO:0007669"/>
    <property type="project" value="TreeGrafter"/>
</dbReference>
<dbReference type="PANTHER" id="PTHR18968">
    <property type="entry name" value="THIAMINE PYROPHOSPHATE ENZYMES"/>
    <property type="match status" value="1"/>
</dbReference>
<dbReference type="GO" id="GO:0005948">
    <property type="term" value="C:acetolactate synthase complex"/>
    <property type="evidence" value="ECO:0007669"/>
    <property type="project" value="TreeGrafter"/>
</dbReference>
<feature type="non-terminal residue" evidence="6">
    <location>
        <position position="1"/>
    </location>
</feature>
<organism evidence="6">
    <name type="scientific">marine metagenome</name>
    <dbReference type="NCBI Taxonomy" id="408172"/>
    <lineage>
        <taxon>unclassified sequences</taxon>
        <taxon>metagenomes</taxon>
        <taxon>ecological metagenomes</taxon>
    </lineage>
</organism>
<dbReference type="GO" id="GO:0050660">
    <property type="term" value="F:flavin adenine dinucleotide binding"/>
    <property type="evidence" value="ECO:0007669"/>
    <property type="project" value="TreeGrafter"/>
</dbReference>
<comment type="similarity">
    <text evidence="2">Belongs to the TPP enzyme family.</text>
</comment>
<dbReference type="CDD" id="cd07035">
    <property type="entry name" value="TPP_PYR_POX_like"/>
    <property type="match status" value="1"/>
</dbReference>
<evidence type="ECO:0000313" key="6">
    <source>
        <dbReference type="EMBL" id="SVC44497.1"/>
    </source>
</evidence>
<gene>
    <name evidence="6" type="ORF">METZ01_LOCUS297351</name>
</gene>
<feature type="domain" description="Thiamine pyrophosphate enzyme central" evidence="4">
    <location>
        <begin position="91"/>
        <end position="219"/>
    </location>
</feature>
<dbReference type="GO" id="GO:0009099">
    <property type="term" value="P:L-valine biosynthetic process"/>
    <property type="evidence" value="ECO:0007669"/>
    <property type="project" value="TreeGrafter"/>
</dbReference>
<feature type="non-terminal residue" evidence="6">
    <location>
        <position position="388"/>
    </location>
</feature>
<dbReference type="SUPFAM" id="SSF52518">
    <property type="entry name" value="Thiamin diphosphate-binding fold (THDP-binding)"/>
    <property type="match status" value="2"/>
</dbReference>
<dbReference type="CDD" id="cd00568">
    <property type="entry name" value="TPP_enzymes"/>
    <property type="match status" value="1"/>
</dbReference>